<dbReference type="Pfam" id="PF00990">
    <property type="entry name" value="GGDEF"/>
    <property type="match status" value="1"/>
</dbReference>
<gene>
    <name evidence="3" type="ORF">DFQ00_107217</name>
    <name evidence="4" type="ORF">HUB98_16085</name>
</gene>
<feature type="transmembrane region" description="Helical" evidence="1">
    <location>
        <begin position="12"/>
        <end position="34"/>
    </location>
</feature>
<dbReference type="Gene3D" id="3.30.70.270">
    <property type="match status" value="1"/>
</dbReference>
<sequence>MDNKANTYRLAWGYAILIGLAIVQQLLVYVHLYLNQSYTLLHIGLSTASLAALALGLLLPVGVSVVLGFVYLVIYFVWLVTFADANVLVFSWWLLIPANLAVAAVIKRRLVRSARVIERLEQMKDRNPEIDLDTTLGNKQALGDILIKQSNLARRYSDCYGFCVAMFKIEFLPLVLESLGSARYARFLLEISQTIQKQIRYEDYKFFVDRGRFVILCPMVNVDYLPMLTRRIKKNIMDLEVLDKRGNELQTVIKSGALVFQKEQFDKYDNIDAVLAALERNTETDLIGEYI</sequence>
<keyword evidence="1" id="KW-1133">Transmembrane helix</keyword>
<keyword evidence="1" id="KW-0812">Transmembrane</keyword>
<keyword evidence="1" id="KW-0472">Membrane</keyword>
<dbReference type="InterPro" id="IPR029787">
    <property type="entry name" value="Nucleotide_cyclase"/>
</dbReference>
<feature type="domain" description="GGDEF" evidence="2">
    <location>
        <begin position="131"/>
        <end position="274"/>
    </location>
</feature>
<dbReference type="Proteomes" id="UP000509327">
    <property type="component" value="Chromosome"/>
</dbReference>
<dbReference type="EMBL" id="QJSW01000007">
    <property type="protein sequence ID" value="PYE48923.1"/>
    <property type="molecule type" value="Genomic_DNA"/>
</dbReference>
<evidence type="ECO:0000256" key="1">
    <source>
        <dbReference type="SAM" id="Phobius"/>
    </source>
</evidence>
<dbReference type="InterPro" id="IPR000160">
    <property type="entry name" value="GGDEF_dom"/>
</dbReference>
<reference evidence="4 6" key="2">
    <citation type="submission" date="2020-06" db="EMBL/GenBank/DDBJ databases">
        <title>Complete genome of Paenibacillus barcinonensis KACC11450.</title>
        <authorList>
            <person name="Kim M."/>
            <person name="Park Y.-J."/>
            <person name="Shin J.-H."/>
        </authorList>
    </citation>
    <scope>NUCLEOTIDE SEQUENCE [LARGE SCALE GENOMIC DNA]</scope>
    <source>
        <strain evidence="4 6">KACC11450</strain>
    </source>
</reference>
<evidence type="ECO:0000313" key="5">
    <source>
        <dbReference type="Proteomes" id="UP000247790"/>
    </source>
</evidence>
<evidence type="ECO:0000313" key="4">
    <source>
        <dbReference type="EMBL" id="QKS57670.1"/>
    </source>
</evidence>
<dbReference type="Proteomes" id="UP000247790">
    <property type="component" value="Unassembled WGS sequence"/>
</dbReference>
<keyword evidence="6" id="KW-1185">Reference proteome</keyword>
<dbReference type="SUPFAM" id="SSF55073">
    <property type="entry name" value="Nucleotide cyclase"/>
    <property type="match status" value="1"/>
</dbReference>
<evidence type="ECO:0000313" key="6">
    <source>
        <dbReference type="Proteomes" id="UP000509327"/>
    </source>
</evidence>
<feature type="transmembrane region" description="Helical" evidence="1">
    <location>
        <begin position="89"/>
        <end position="106"/>
    </location>
</feature>
<dbReference type="OrthoDB" id="2576558at2"/>
<organism evidence="3 5">
    <name type="scientific">Paenibacillus barcinonensis</name>
    <dbReference type="NCBI Taxonomy" id="198119"/>
    <lineage>
        <taxon>Bacteria</taxon>
        <taxon>Bacillati</taxon>
        <taxon>Bacillota</taxon>
        <taxon>Bacilli</taxon>
        <taxon>Bacillales</taxon>
        <taxon>Paenibacillaceae</taxon>
        <taxon>Paenibacillus</taxon>
    </lineage>
</organism>
<dbReference type="EMBL" id="CP054614">
    <property type="protein sequence ID" value="QKS57670.1"/>
    <property type="molecule type" value="Genomic_DNA"/>
</dbReference>
<dbReference type="InterPro" id="IPR043128">
    <property type="entry name" value="Rev_trsase/Diguanyl_cyclase"/>
</dbReference>
<proteinExistence type="predicted"/>
<dbReference type="RefSeq" id="WP_110897068.1">
    <property type="nucleotide sequence ID" value="NZ_CP054614.1"/>
</dbReference>
<evidence type="ECO:0000259" key="2">
    <source>
        <dbReference type="Pfam" id="PF00990"/>
    </source>
</evidence>
<evidence type="ECO:0000313" key="3">
    <source>
        <dbReference type="EMBL" id="PYE48923.1"/>
    </source>
</evidence>
<name>A0A2V4VRA9_PAEBA</name>
<accession>A0A2V4VRA9</accession>
<feature type="transmembrane region" description="Helical" evidence="1">
    <location>
        <begin position="65"/>
        <end position="83"/>
    </location>
</feature>
<dbReference type="AlphaFoldDB" id="A0A2V4VRA9"/>
<reference evidence="3 5" key="1">
    <citation type="submission" date="2018-06" db="EMBL/GenBank/DDBJ databases">
        <title>Genomic Encyclopedia of Type Strains, Phase III (KMG-III): the genomes of soil and plant-associated and newly described type strains.</title>
        <authorList>
            <person name="Whitman W."/>
        </authorList>
    </citation>
    <scope>NUCLEOTIDE SEQUENCE [LARGE SCALE GENOMIC DNA]</scope>
    <source>
        <strain evidence="3 5">CECT 7022</strain>
    </source>
</reference>
<protein>
    <submittedName>
        <fullName evidence="4">Diguanylate cyclase</fullName>
    </submittedName>
    <submittedName>
        <fullName evidence="3">GGDEF domain-containing protein</fullName>
    </submittedName>
</protein>